<dbReference type="InterPro" id="IPR001789">
    <property type="entry name" value="Sig_transdc_resp-reg_receiver"/>
</dbReference>
<evidence type="ECO:0000256" key="1">
    <source>
        <dbReference type="PROSITE-ProRule" id="PRU00169"/>
    </source>
</evidence>
<dbReference type="NCBIfam" id="TIGR00254">
    <property type="entry name" value="GGDEF"/>
    <property type="match status" value="1"/>
</dbReference>
<dbReference type="SMART" id="SM00448">
    <property type="entry name" value="REC"/>
    <property type="match status" value="1"/>
</dbReference>
<keyword evidence="1" id="KW-0597">Phosphoprotein</keyword>
<dbReference type="CDD" id="cd01949">
    <property type="entry name" value="GGDEF"/>
    <property type="match status" value="1"/>
</dbReference>
<evidence type="ECO:0000313" key="6">
    <source>
        <dbReference type="Proteomes" id="UP000037600"/>
    </source>
</evidence>
<dbReference type="InterPro" id="IPR043128">
    <property type="entry name" value="Rev_trsase/Diguanyl_cyclase"/>
</dbReference>
<dbReference type="GO" id="GO:0000160">
    <property type="term" value="P:phosphorelay signal transduction system"/>
    <property type="evidence" value="ECO:0007669"/>
    <property type="project" value="InterPro"/>
</dbReference>
<dbReference type="PANTHER" id="PTHR33121:SF70">
    <property type="entry name" value="SIGNALING PROTEIN YKOW"/>
    <property type="match status" value="1"/>
</dbReference>
<dbReference type="SMART" id="SM00052">
    <property type="entry name" value="EAL"/>
    <property type="match status" value="1"/>
</dbReference>
<reference evidence="5 6" key="1">
    <citation type="submission" date="2015-04" db="EMBL/GenBank/DDBJ databases">
        <title>Draft Genome Sequence of the Novel Agar-Digesting Marine Bacterium Q1.</title>
        <authorList>
            <person name="Li Y."/>
            <person name="Li D."/>
            <person name="Chen G."/>
            <person name="Du Z."/>
        </authorList>
    </citation>
    <scope>NUCLEOTIDE SEQUENCE [LARGE SCALE GENOMIC DNA]</scope>
    <source>
        <strain evidence="5 6">Q1</strain>
    </source>
</reference>
<dbReference type="InterPro" id="IPR011006">
    <property type="entry name" value="CheY-like_superfamily"/>
</dbReference>
<dbReference type="InterPro" id="IPR029787">
    <property type="entry name" value="Nucleotide_cyclase"/>
</dbReference>
<dbReference type="PROSITE" id="PS50110">
    <property type="entry name" value="RESPONSE_REGULATORY"/>
    <property type="match status" value="1"/>
</dbReference>
<dbReference type="InterPro" id="IPR000160">
    <property type="entry name" value="GGDEF_dom"/>
</dbReference>
<dbReference type="InterPro" id="IPR035919">
    <property type="entry name" value="EAL_sf"/>
</dbReference>
<name>A0A0J8GSU2_9ALTE</name>
<dbReference type="SMART" id="SM00267">
    <property type="entry name" value="GGDEF"/>
    <property type="match status" value="1"/>
</dbReference>
<dbReference type="InterPro" id="IPR050706">
    <property type="entry name" value="Cyclic-di-GMP_PDE-like"/>
</dbReference>
<evidence type="ECO:0000259" key="2">
    <source>
        <dbReference type="PROSITE" id="PS50110"/>
    </source>
</evidence>
<dbReference type="CDD" id="cd01948">
    <property type="entry name" value="EAL"/>
    <property type="match status" value="1"/>
</dbReference>
<dbReference type="InterPro" id="IPR001633">
    <property type="entry name" value="EAL_dom"/>
</dbReference>
<feature type="modified residue" description="4-aspartylphosphate" evidence="1">
    <location>
        <position position="88"/>
    </location>
</feature>
<dbReference type="EMBL" id="LAZL01000008">
    <property type="protein sequence ID" value="KMT65860.1"/>
    <property type="molecule type" value="Genomic_DNA"/>
</dbReference>
<organism evidence="5 6">
    <name type="scientific">Catenovulum maritimum</name>
    <dbReference type="NCBI Taxonomy" id="1513271"/>
    <lineage>
        <taxon>Bacteria</taxon>
        <taxon>Pseudomonadati</taxon>
        <taxon>Pseudomonadota</taxon>
        <taxon>Gammaproteobacteria</taxon>
        <taxon>Alteromonadales</taxon>
        <taxon>Alteromonadaceae</taxon>
        <taxon>Catenovulum</taxon>
    </lineage>
</organism>
<sequence length="742" mass="83538">MSLSSFDDVLLFADDDDDSLDIHVEQDPAKSWHILIVDDDAEIHSVTQLALSGLKALNKDLYFGHAYSGEESINYVKQNPDIAVILMDVVMEHENAGLDAVKYIREELGQNDVRIILRTGQPGYAPEEKVVQTYDINDYKTKTELTRSKLVTTLISAIRGYEQIRIINKSKYQLEKIIDAGSEIQRQQQPQVFGQTVLHQTNALLGIQANGIICVQSLDDDSKLCNKVLTGIGEFENLAQVNLENLDNGRIINQVSKVFNSKTHLLTGPDSAFYIKGSKSKAVIYLDESFEQTELSEQMLDIFLANIAVSLENVSLFQKIKEAAYTDKLTQLFNRTNFTRHLDKYIKDNSLGDVVALLDIVHFADINDGLGQEMGNELLKACAQRLQEKFGNSCILARVSPDVFGIIGHQLLVNPEQILDLFSYPLRVTEQRMSVNFNMGFCHRSTVEKTGLDVLKHADIALNQAKQNVQLKYAVYSDVMEQKTAWRLGMVHQLQEDFAANRLQVWFQPQLAINSHQIIGFEALLRWPKANGDMISPEVFVPLAEYSGLIVDIGTWVIEESCRQLKQLEEKGLTKVRISINVSMAQFKDPKFVLTTIDTIKRFGIDPVHIELEITESVLMNNPQTVIDALNLLKAEGIQVALDDFGTGFSSLSYLHKLPLDRMKVDRAFINDMQHKNGEVIVETVLSLGQKLGLHTIAEGVENLEQENRLVNMGCEEVQGFLYAKALPSNQLQEFVLQHKPD</sequence>
<dbReference type="GO" id="GO:0071111">
    <property type="term" value="F:cyclic-guanylate-specific phosphodiesterase activity"/>
    <property type="evidence" value="ECO:0007669"/>
    <property type="project" value="InterPro"/>
</dbReference>
<dbReference type="Proteomes" id="UP000037600">
    <property type="component" value="Unassembled WGS sequence"/>
</dbReference>
<dbReference type="OrthoDB" id="9813903at2"/>
<dbReference type="AlphaFoldDB" id="A0A0J8GSU2"/>
<accession>A0A0J8GSU2</accession>
<dbReference type="SUPFAM" id="SSF55073">
    <property type="entry name" value="Nucleotide cyclase"/>
    <property type="match status" value="1"/>
</dbReference>
<evidence type="ECO:0000313" key="5">
    <source>
        <dbReference type="EMBL" id="KMT65860.1"/>
    </source>
</evidence>
<dbReference type="SUPFAM" id="SSF141868">
    <property type="entry name" value="EAL domain-like"/>
    <property type="match status" value="1"/>
</dbReference>
<gene>
    <name evidence="5" type="ORF">XM47_06595</name>
</gene>
<keyword evidence="6" id="KW-1185">Reference proteome</keyword>
<proteinExistence type="predicted"/>
<dbReference type="RefSeq" id="WP_048690976.1">
    <property type="nucleotide sequence ID" value="NZ_KQ130486.1"/>
</dbReference>
<evidence type="ECO:0008006" key="7">
    <source>
        <dbReference type="Google" id="ProtNLM"/>
    </source>
</evidence>
<dbReference type="Gene3D" id="3.40.50.2300">
    <property type="match status" value="1"/>
</dbReference>
<dbReference type="Pfam" id="PF00563">
    <property type="entry name" value="EAL"/>
    <property type="match status" value="1"/>
</dbReference>
<dbReference type="PATRIC" id="fig|1513271.3.peg.1353"/>
<feature type="domain" description="GGDEF" evidence="4">
    <location>
        <begin position="351"/>
        <end position="478"/>
    </location>
</feature>
<evidence type="ECO:0000259" key="4">
    <source>
        <dbReference type="PROSITE" id="PS50887"/>
    </source>
</evidence>
<evidence type="ECO:0000259" key="3">
    <source>
        <dbReference type="PROSITE" id="PS50883"/>
    </source>
</evidence>
<dbReference type="SUPFAM" id="SSF52172">
    <property type="entry name" value="CheY-like"/>
    <property type="match status" value="1"/>
</dbReference>
<dbReference type="PROSITE" id="PS50887">
    <property type="entry name" value="GGDEF"/>
    <property type="match status" value="1"/>
</dbReference>
<dbReference type="Pfam" id="PF11849">
    <property type="entry name" value="DUF3369"/>
    <property type="match status" value="1"/>
</dbReference>
<dbReference type="Gene3D" id="3.20.20.450">
    <property type="entry name" value="EAL domain"/>
    <property type="match status" value="1"/>
</dbReference>
<dbReference type="PANTHER" id="PTHR33121">
    <property type="entry name" value="CYCLIC DI-GMP PHOSPHODIESTERASE PDEF"/>
    <property type="match status" value="1"/>
</dbReference>
<dbReference type="Gene3D" id="3.30.70.270">
    <property type="match status" value="1"/>
</dbReference>
<feature type="domain" description="Response regulatory" evidence="2">
    <location>
        <begin position="33"/>
        <end position="157"/>
    </location>
</feature>
<dbReference type="STRING" id="1513271.XM47_06595"/>
<dbReference type="InterPro" id="IPR021800">
    <property type="entry name" value="DUF3369"/>
</dbReference>
<comment type="caution">
    <text evidence="5">The sequence shown here is derived from an EMBL/GenBank/DDBJ whole genome shotgun (WGS) entry which is preliminary data.</text>
</comment>
<feature type="domain" description="EAL" evidence="3">
    <location>
        <begin position="487"/>
        <end position="740"/>
    </location>
</feature>
<dbReference type="Pfam" id="PF00990">
    <property type="entry name" value="GGDEF"/>
    <property type="match status" value="1"/>
</dbReference>
<protein>
    <recommendedName>
        <fullName evidence="7">Diguanylate phosphodiesterase</fullName>
    </recommendedName>
</protein>
<dbReference type="PROSITE" id="PS50883">
    <property type="entry name" value="EAL"/>
    <property type="match status" value="1"/>
</dbReference>